<dbReference type="RefSeq" id="WP_013499037.1">
    <property type="nucleotide sequence ID" value="NC_014833.1"/>
</dbReference>
<gene>
    <name evidence="5" type="ordered locus">Rumal_2422</name>
</gene>
<dbReference type="STRING" id="697329.Rumal_2422"/>
<dbReference type="GO" id="GO:0043565">
    <property type="term" value="F:sequence-specific DNA binding"/>
    <property type="evidence" value="ECO:0007669"/>
    <property type="project" value="InterPro"/>
</dbReference>
<dbReference type="GO" id="GO:0003700">
    <property type="term" value="F:DNA-binding transcription factor activity"/>
    <property type="evidence" value="ECO:0007669"/>
    <property type="project" value="InterPro"/>
</dbReference>
<dbReference type="InterPro" id="IPR037923">
    <property type="entry name" value="HTH-like"/>
</dbReference>
<evidence type="ECO:0000259" key="4">
    <source>
        <dbReference type="PROSITE" id="PS01124"/>
    </source>
</evidence>
<keyword evidence="3" id="KW-0804">Transcription</keyword>
<sequence>MDFYATELESLRYLVAGDLEAEDGFIHMRRVLDCHVLILVVEGTLYITQDGREFEVNAGETILLARGLEHFGTKRSKGKLSYMWVHFCTESEWSTSSADGYACRLPESFAVTNSGRLRRLFGIMLDCSRRDDASAAEMTLCALKLLLLECSYQAGAEESGVSPLVHKVRAWVRSNCHRRLTVADIAERFHYSPDHLSSRFRRETGETLYNFLNSCRTELARDLLSESTVSIKEVAYSCGYADEKYFSRAFRRAEGMTPTEYRGRTVGGNNADTKDK</sequence>
<dbReference type="Pfam" id="PF12833">
    <property type="entry name" value="HTH_18"/>
    <property type="match status" value="1"/>
</dbReference>
<dbReference type="eggNOG" id="COG1917">
    <property type="taxonomic scope" value="Bacteria"/>
</dbReference>
<dbReference type="eggNOG" id="COG4977">
    <property type="taxonomic scope" value="Bacteria"/>
</dbReference>
<evidence type="ECO:0000313" key="6">
    <source>
        <dbReference type="Proteomes" id="UP000006919"/>
    </source>
</evidence>
<name>E6UE37_RUMA7</name>
<dbReference type="InterPro" id="IPR003313">
    <property type="entry name" value="AraC-bd"/>
</dbReference>
<dbReference type="HOGENOM" id="CLU_000445_88_6_9"/>
<dbReference type="InterPro" id="IPR020449">
    <property type="entry name" value="Tscrpt_reg_AraC-type_HTH"/>
</dbReference>
<dbReference type="SUPFAM" id="SSF51215">
    <property type="entry name" value="Regulatory protein AraC"/>
    <property type="match status" value="1"/>
</dbReference>
<dbReference type="Pfam" id="PF02311">
    <property type="entry name" value="AraC_binding"/>
    <property type="match status" value="1"/>
</dbReference>
<proteinExistence type="predicted"/>
<dbReference type="PANTHER" id="PTHR43280:SF10">
    <property type="entry name" value="REGULATORY PROTEIN POCR"/>
    <property type="match status" value="1"/>
</dbReference>
<dbReference type="Gene3D" id="1.10.10.60">
    <property type="entry name" value="Homeodomain-like"/>
    <property type="match status" value="2"/>
</dbReference>
<dbReference type="Proteomes" id="UP000006919">
    <property type="component" value="Chromosome"/>
</dbReference>
<dbReference type="PANTHER" id="PTHR43280">
    <property type="entry name" value="ARAC-FAMILY TRANSCRIPTIONAL REGULATOR"/>
    <property type="match status" value="1"/>
</dbReference>
<dbReference type="InterPro" id="IPR018060">
    <property type="entry name" value="HTH_AraC"/>
</dbReference>
<dbReference type="PROSITE" id="PS01124">
    <property type="entry name" value="HTH_ARAC_FAMILY_2"/>
    <property type="match status" value="1"/>
</dbReference>
<keyword evidence="2" id="KW-0238">DNA-binding</keyword>
<reference evidence="5 6" key="1">
    <citation type="journal article" date="2011" name="J. Bacteriol.">
        <title>Complete genome of the cellulolytic ruminal bacterium Ruminococcus albus 7.</title>
        <authorList>
            <person name="Suen G."/>
            <person name="Stevenson D.M."/>
            <person name="Bruce D.C."/>
            <person name="Chertkov O."/>
            <person name="Copeland A."/>
            <person name="Cheng J.F."/>
            <person name="Detter C."/>
            <person name="Detter J.C."/>
            <person name="Goodwin L.A."/>
            <person name="Han C.S."/>
            <person name="Hauser L.J."/>
            <person name="Ivanova N.N."/>
            <person name="Kyrpides N.C."/>
            <person name="Land M.L."/>
            <person name="Lapidus A."/>
            <person name="Lucas S."/>
            <person name="Ovchinnikova G."/>
            <person name="Pitluck S."/>
            <person name="Tapia R."/>
            <person name="Woyke T."/>
            <person name="Boyum J."/>
            <person name="Mead D."/>
            <person name="Weimer P.J."/>
        </authorList>
    </citation>
    <scope>NUCLEOTIDE SEQUENCE [LARGE SCALE GENOMIC DNA]</scope>
    <source>
        <strain evidence="6">ATCC 27210 / DSM 20455 / JCM 14654 / NCDO 2250 / 7</strain>
    </source>
</reference>
<protein>
    <submittedName>
        <fullName evidence="5">Transcriptional regulator, AraC family</fullName>
    </submittedName>
</protein>
<accession>E6UE37</accession>
<dbReference type="SUPFAM" id="SSF46689">
    <property type="entry name" value="Homeodomain-like"/>
    <property type="match status" value="2"/>
</dbReference>
<dbReference type="Gene3D" id="2.60.120.280">
    <property type="entry name" value="Regulatory protein AraC"/>
    <property type="match status" value="1"/>
</dbReference>
<evidence type="ECO:0000256" key="2">
    <source>
        <dbReference type="ARBA" id="ARBA00023125"/>
    </source>
</evidence>
<dbReference type="SMART" id="SM00342">
    <property type="entry name" value="HTH_ARAC"/>
    <property type="match status" value="1"/>
</dbReference>
<dbReference type="KEGG" id="ral:Rumal_2422"/>
<dbReference type="InterPro" id="IPR009057">
    <property type="entry name" value="Homeodomain-like_sf"/>
</dbReference>
<organism evidence="5 6">
    <name type="scientific">Ruminococcus albus (strain ATCC 27210 / DSM 20455 / JCM 14654 / NCDO 2250 / 7)</name>
    <dbReference type="NCBI Taxonomy" id="697329"/>
    <lineage>
        <taxon>Bacteria</taxon>
        <taxon>Bacillati</taxon>
        <taxon>Bacillota</taxon>
        <taxon>Clostridia</taxon>
        <taxon>Eubacteriales</taxon>
        <taxon>Oscillospiraceae</taxon>
        <taxon>Ruminococcus</taxon>
    </lineage>
</organism>
<dbReference type="AlphaFoldDB" id="E6UE37"/>
<evidence type="ECO:0000256" key="1">
    <source>
        <dbReference type="ARBA" id="ARBA00023015"/>
    </source>
</evidence>
<feature type="domain" description="HTH araC/xylS-type" evidence="4">
    <location>
        <begin position="166"/>
        <end position="264"/>
    </location>
</feature>
<dbReference type="PRINTS" id="PR00032">
    <property type="entry name" value="HTHARAC"/>
</dbReference>
<dbReference type="EMBL" id="CP002403">
    <property type="protein sequence ID" value="ADU22902.1"/>
    <property type="molecule type" value="Genomic_DNA"/>
</dbReference>
<evidence type="ECO:0000256" key="3">
    <source>
        <dbReference type="ARBA" id="ARBA00023163"/>
    </source>
</evidence>
<keyword evidence="1" id="KW-0805">Transcription regulation</keyword>
<evidence type="ECO:0000313" key="5">
    <source>
        <dbReference type="EMBL" id="ADU22902.1"/>
    </source>
</evidence>